<dbReference type="GO" id="GO:0008374">
    <property type="term" value="F:O-acyltransferase activity"/>
    <property type="evidence" value="ECO:0007669"/>
    <property type="project" value="TreeGrafter"/>
</dbReference>
<dbReference type="STRING" id="670307.HYPDE_24693"/>
<evidence type="ECO:0000313" key="3">
    <source>
        <dbReference type="EMBL" id="AGK56623.1"/>
    </source>
</evidence>
<dbReference type="EMBL" id="CP005587">
    <property type="protein sequence ID" value="AGK56623.1"/>
    <property type="molecule type" value="Genomic_DNA"/>
</dbReference>
<dbReference type="InterPro" id="IPR011004">
    <property type="entry name" value="Trimer_LpxA-like_sf"/>
</dbReference>
<dbReference type="KEGG" id="hdt:HYPDE_24693"/>
<protein>
    <submittedName>
        <fullName evidence="3">Acyl transferase</fullName>
    </submittedName>
</protein>
<dbReference type="Proteomes" id="UP000005952">
    <property type="component" value="Chromosome"/>
</dbReference>
<accession>N0B122</accession>
<dbReference type="PANTHER" id="PTHR23416:SF23">
    <property type="entry name" value="ACETYLTRANSFERASE C18B11.09C-RELATED"/>
    <property type="match status" value="1"/>
</dbReference>
<organism evidence="3 4">
    <name type="scientific">Hyphomicrobium denitrificans 1NES1</name>
    <dbReference type="NCBI Taxonomy" id="670307"/>
    <lineage>
        <taxon>Bacteria</taxon>
        <taxon>Pseudomonadati</taxon>
        <taxon>Pseudomonadota</taxon>
        <taxon>Alphaproteobacteria</taxon>
        <taxon>Hyphomicrobiales</taxon>
        <taxon>Hyphomicrobiaceae</taxon>
        <taxon>Hyphomicrobium</taxon>
    </lineage>
</organism>
<evidence type="ECO:0000313" key="4">
    <source>
        <dbReference type="Proteomes" id="UP000005952"/>
    </source>
</evidence>
<dbReference type="Gene3D" id="2.160.10.10">
    <property type="entry name" value="Hexapeptide repeat proteins"/>
    <property type="match status" value="1"/>
</dbReference>
<dbReference type="NCBIfam" id="NF007797">
    <property type="entry name" value="PRK10502.1"/>
    <property type="match status" value="1"/>
</dbReference>
<dbReference type="CDD" id="cd05825">
    <property type="entry name" value="LbH_wcaF_like"/>
    <property type="match status" value="1"/>
</dbReference>
<dbReference type="SUPFAM" id="SSF51161">
    <property type="entry name" value="Trimeric LpxA-like enzymes"/>
    <property type="match status" value="1"/>
</dbReference>
<dbReference type="PANTHER" id="PTHR23416">
    <property type="entry name" value="SIALIC ACID SYNTHASE-RELATED"/>
    <property type="match status" value="1"/>
</dbReference>
<comment type="similarity">
    <text evidence="1">Belongs to the transferase hexapeptide repeat family.</text>
</comment>
<dbReference type="RefSeq" id="WP_015596660.1">
    <property type="nucleotide sequence ID" value="NC_021172.1"/>
</dbReference>
<dbReference type="HOGENOM" id="CLU_051638_7_2_5"/>
<sequence length="194" mass="21457">MSASLRMMRLDIYDRKSFKRGRPRWIEALWLVAQCLLVSSSLPGAAHRRWLLRLFGASIGQGVDIKPRVRVKFPWRLTVGDHSWIGEGVWIDNLVDVKIGSHCCLSQGAYLCTGSHDWTKPGFDLIVRPIDIGDCTWIAARSIIGPGVATGEGSILALGSVATRNLMPWSIYSGIPAIKIKSRSPQMAVTMDRA</sequence>
<dbReference type="InterPro" id="IPR051159">
    <property type="entry name" value="Hexapeptide_acetyltransf"/>
</dbReference>
<evidence type="ECO:0000256" key="1">
    <source>
        <dbReference type="ARBA" id="ARBA00007274"/>
    </source>
</evidence>
<keyword evidence="4" id="KW-1185">Reference proteome</keyword>
<evidence type="ECO:0000256" key="2">
    <source>
        <dbReference type="ARBA" id="ARBA00022679"/>
    </source>
</evidence>
<reference evidence="3 4" key="1">
    <citation type="journal article" date="2013" name="Genome Announc.">
        <title>Genome sequences for three denitrifying bacterial strains isolated from a uranium- and nitrate-contaminated subsurface environment.</title>
        <authorList>
            <person name="Venkatramanan R."/>
            <person name="Prakash O."/>
            <person name="Woyke T."/>
            <person name="Chain P."/>
            <person name="Goodwin L.A."/>
            <person name="Watson D."/>
            <person name="Brooks S."/>
            <person name="Kostka J.E."/>
            <person name="Green S.J."/>
        </authorList>
    </citation>
    <scope>NUCLEOTIDE SEQUENCE [LARGE SCALE GENOMIC DNA]</scope>
    <source>
        <strain evidence="3 4">1NES1</strain>
    </source>
</reference>
<name>N0B122_9HYPH</name>
<dbReference type="AlphaFoldDB" id="N0B122"/>
<dbReference type="eggNOG" id="COG0110">
    <property type="taxonomic scope" value="Bacteria"/>
</dbReference>
<keyword evidence="2 3" id="KW-0808">Transferase</keyword>
<gene>
    <name evidence="3" type="ORF">HYPDE_24693</name>
</gene>
<proteinExistence type="inferred from homology"/>
<dbReference type="GO" id="GO:0005829">
    <property type="term" value="C:cytosol"/>
    <property type="evidence" value="ECO:0007669"/>
    <property type="project" value="TreeGrafter"/>
</dbReference>